<dbReference type="SFLD" id="SFLDS00029">
    <property type="entry name" value="Radical_SAM"/>
    <property type="match status" value="1"/>
</dbReference>
<evidence type="ECO:0000256" key="1">
    <source>
        <dbReference type="ARBA" id="ARBA00022691"/>
    </source>
</evidence>
<gene>
    <name evidence="5" type="ORF">METZ01_LOCUS188071</name>
</gene>
<evidence type="ECO:0000313" key="5">
    <source>
        <dbReference type="EMBL" id="SVB35217.1"/>
    </source>
</evidence>
<dbReference type="GO" id="GO:0003824">
    <property type="term" value="F:catalytic activity"/>
    <property type="evidence" value="ECO:0007669"/>
    <property type="project" value="InterPro"/>
</dbReference>
<evidence type="ECO:0000256" key="2">
    <source>
        <dbReference type="ARBA" id="ARBA00022723"/>
    </source>
</evidence>
<dbReference type="SUPFAM" id="SSF102114">
    <property type="entry name" value="Radical SAM enzymes"/>
    <property type="match status" value="1"/>
</dbReference>
<keyword evidence="2" id="KW-0479">Metal-binding</keyword>
<keyword evidence="1" id="KW-0949">S-adenosyl-L-methionine</keyword>
<dbReference type="InterPro" id="IPR050377">
    <property type="entry name" value="Radical_SAM_PqqE_MftC-like"/>
</dbReference>
<proteinExistence type="predicted"/>
<keyword evidence="3" id="KW-0408">Iron</keyword>
<accession>A0A382DC41</accession>
<dbReference type="GO" id="GO:0046872">
    <property type="term" value="F:metal ion binding"/>
    <property type="evidence" value="ECO:0007669"/>
    <property type="project" value="UniProtKB-KW"/>
</dbReference>
<feature type="non-terminal residue" evidence="5">
    <location>
        <position position="132"/>
    </location>
</feature>
<protein>
    <recommendedName>
        <fullName evidence="6">Radical SAM core domain-containing protein</fullName>
    </recommendedName>
</protein>
<reference evidence="5" key="1">
    <citation type="submission" date="2018-05" db="EMBL/GenBank/DDBJ databases">
        <authorList>
            <person name="Lanie J.A."/>
            <person name="Ng W.-L."/>
            <person name="Kazmierczak K.M."/>
            <person name="Andrzejewski T.M."/>
            <person name="Davidsen T.M."/>
            <person name="Wayne K.J."/>
            <person name="Tettelin H."/>
            <person name="Glass J.I."/>
            <person name="Rusch D."/>
            <person name="Podicherti R."/>
            <person name="Tsui H.-C.T."/>
            <person name="Winkler M.E."/>
        </authorList>
    </citation>
    <scope>NUCLEOTIDE SEQUENCE</scope>
</reference>
<organism evidence="5">
    <name type="scientific">marine metagenome</name>
    <dbReference type="NCBI Taxonomy" id="408172"/>
    <lineage>
        <taxon>unclassified sequences</taxon>
        <taxon>metagenomes</taxon>
        <taxon>ecological metagenomes</taxon>
    </lineage>
</organism>
<name>A0A382DC41_9ZZZZ</name>
<dbReference type="InterPro" id="IPR058240">
    <property type="entry name" value="rSAM_sf"/>
</dbReference>
<dbReference type="PANTHER" id="PTHR11228">
    <property type="entry name" value="RADICAL SAM DOMAIN PROTEIN"/>
    <property type="match status" value="1"/>
</dbReference>
<evidence type="ECO:0008006" key="6">
    <source>
        <dbReference type="Google" id="ProtNLM"/>
    </source>
</evidence>
<dbReference type="PANTHER" id="PTHR11228:SF35">
    <property type="entry name" value="MOLYBDENUM COFACTOR BIOSYNTHESIS PROTEIN A-RELATED"/>
    <property type="match status" value="1"/>
</dbReference>
<dbReference type="GO" id="GO:0051536">
    <property type="term" value="F:iron-sulfur cluster binding"/>
    <property type="evidence" value="ECO:0007669"/>
    <property type="project" value="UniProtKB-KW"/>
</dbReference>
<evidence type="ECO:0000256" key="3">
    <source>
        <dbReference type="ARBA" id="ARBA00023004"/>
    </source>
</evidence>
<dbReference type="InterPro" id="IPR013785">
    <property type="entry name" value="Aldolase_TIM"/>
</dbReference>
<sequence length="132" mass="15508">MEVGLSIPLGVDIEFNEACNASCVICPVSINPRRKNKFMSEQDSDLLFKKLSEYENLRFLSFSIFNEPLLDPLFKTRIKQLRKYNLYDILNLHTNGTILNKDITDFLRDGDLQMMQFNFPSMYETEWSEYMG</sequence>
<keyword evidence="4" id="KW-0411">Iron-sulfur</keyword>
<dbReference type="Gene3D" id="3.20.20.70">
    <property type="entry name" value="Aldolase class I"/>
    <property type="match status" value="1"/>
</dbReference>
<dbReference type="CDD" id="cd01335">
    <property type="entry name" value="Radical_SAM"/>
    <property type="match status" value="1"/>
</dbReference>
<dbReference type="EMBL" id="UINC01038340">
    <property type="protein sequence ID" value="SVB35217.1"/>
    <property type="molecule type" value="Genomic_DNA"/>
</dbReference>
<dbReference type="AlphaFoldDB" id="A0A382DC41"/>
<evidence type="ECO:0000256" key="4">
    <source>
        <dbReference type="ARBA" id="ARBA00023014"/>
    </source>
</evidence>
<dbReference type="InterPro" id="IPR007197">
    <property type="entry name" value="rSAM"/>
</dbReference>